<proteinExistence type="predicted"/>
<comment type="subcellular location">
    <subcellularLocation>
        <location evidence="1">Secreted</location>
    </subcellularLocation>
</comment>
<evidence type="ECO:0000313" key="5">
    <source>
        <dbReference type="RefSeq" id="XP_034115989.2"/>
    </source>
</evidence>
<feature type="signal peptide" evidence="3">
    <location>
        <begin position="1"/>
        <end position="20"/>
    </location>
</feature>
<accession>A0A6P8XS57</accession>
<evidence type="ECO:0000256" key="2">
    <source>
        <dbReference type="ARBA" id="ARBA00022525"/>
    </source>
</evidence>
<organism evidence="4 5">
    <name type="scientific">Drosophila albomicans</name>
    <name type="common">Fruit fly</name>
    <dbReference type="NCBI Taxonomy" id="7291"/>
    <lineage>
        <taxon>Eukaryota</taxon>
        <taxon>Metazoa</taxon>
        <taxon>Ecdysozoa</taxon>
        <taxon>Arthropoda</taxon>
        <taxon>Hexapoda</taxon>
        <taxon>Insecta</taxon>
        <taxon>Pterygota</taxon>
        <taxon>Neoptera</taxon>
        <taxon>Endopterygota</taxon>
        <taxon>Diptera</taxon>
        <taxon>Brachycera</taxon>
        <taxon>Muscomorpha</taxon>
        <taxon>Ephydroidea</taxon>
        <taxon>Drosophilidae</taxon>
        <taxon>Drosophila</taxon>
    </lineage>
</organism>
<dbReference type="OrthoDB" id="43654at2759"/>
<feature type="chain" id="PRO_5038539156" evidence="3">
    <location>
        <begin position="21"/>
        <end position="191"/>
    </location>
</feature>
<sequence length="191" mass="21693">MNQLLHWLIDLLYLVYVLHGSELNSSVYCEVGPCYSFNLACDNTGKVKKCFKRATLLREHEYRSIMDDVLNELRHNVAGGEIYRNLPVAARMGKLYWNKELAYFARLDVSRCAVVPRPCMSSKNFYQIGHLAGLANFVNSNSTTYMINAIKSIAQDWSKDISRITRLDTLRLKVGEKESGVLNTCFAAIGE</sequence>
<reference evidence="5" key="1">
    <citation type="submission" date="2025-08" db="UniProtKB">
        <authorList>
            <consortium name="RefSeq"/>
        </authorList>
    </citation>
    <scope>IDENTIFICATION</scope>
    <source>
        <strain evidence="5">15112-1751.03</strain>
        <tissue evidence="5">Whole Adult</tissue>
    </source>
</reference>
<protein>
    <submittedName>
        <fullName evidence="5">Allergen Tab y 5.0101 isoform X2</fullName>
    </submittedName>
</protein>
<dbReference type="SUPFAM" id="SSF55797">
    <property type="entry name" value="PR-1-like"/>
    <property type="match status" value="1"/>
</dbReference>
<dbReference type="CDD" id="cd05380">
    <property type="entry name" value="CAP_euk"/>
    <property type="match status" value="1"/>
</dbReference>
<gene>
    <name evidence="5" type="primary">LOC117575744</name>
</gene>
<evidence type="ECO:0000256" key="3">
    <source>
        <dbReference type="SAM" id="SignalP"/>
    </source>
</evidence>
<keyword evidence="2" id="KW-0964">Secreted</keyword>
<dbReference type="InterPro" id="IPR035940">
    <property type="entry name" value="CAP_sf"/>
</dbReference>
<name>A0A6P8XS57_DROAB</name>
<evidence type="ECO:0000313" key="4">
    <source>
        <dbReference type="Proteomes" id="UP000515160"/>
    </source>
</evidence>
<dbReference type="Gene3D" id="3.40.33.10">
    <property type="entry name" value="CAP"/>
    <property type="match status" value="1"/>
</dbReference>
<dbReference type="RefSeq" id="XP_034115989.2">
    <property type="nucleotide sequence ID" value="XM_034260098.2"/>
</dbReference>
<dbReference type="AlphaFoldDB" id="A0A6P8XS57"/>
<keyword evidence="4" id="KW-1185">Reference proteome</keyword>
<keyword evidence="3" id="KW-0732">Signal</keyword>
<dbReference type="Proteomes" id="UP000515160">
    <property type="component" value="Chromosome 2R"/>
</dbReference>
<dbReference type="GeneID" id="117575744"/>
<evidence type="ECO:0000256" key="1">
    <source>
        <dbReference type="ARBA" id="ARBA00004613"/>
    </source>
</evidence>